<organism evidence="1 2">
    <name type="scientific">Rhodococcus gordoniae</name>
    <dbReference type="NCBI Taxonomy" id="223392"/>
    <lineage>
        <taxon>Bacteria</taxon>
        <taxon>Bacillati</taxon>
        <taxon>Actinomycetota</taxon>
        <taxon>Actinomycetes</taxon>
        <taxon>Mycobacteriales</taxon>
        <taxon>Nocardiaceae</taxon>
        <taxon>Rhodococcus</taxon>
    </lineage>
</organism>
<dbReference type="AlphaFoldDB" id="A0A379PR04"/>
<keyword evidence="2" id="KW-1185">Reference proteome</keyword>
<dbReference type="Proteomes" id="UP000254569">
    <property type="component" value="Unassembled WGS sequence"/>
</dbReference>
<sequence length="210" mass="22481">MTGTEIRWARTLAVPAGEDLNGSPPTNVLGEPNAYTYAIHDETPSITVKDFGCSYRGLADLLGSAFAGDKVSPDAFRNADVLAFEHNGNSPAPSGGWESCEWKFSDSGNSLVVRWDAETSAPRDAHVVANGSIRGDEFCAFFNVPEPDLLQVNSAAGSAKEAVVSFLLFKIRPEIDVHDESFEVAINLTVTSPDVDAIGVLVHGDDLEIR</sequence>
<accession>A0A379PR04</accession>
<evidence type="ECO:0000313" key="1">
    <source>
        <dbReference type="EMBL" id="SUF09201.1"/>
    </source>
</evidence>
<dbReference type="RefSeq" id="WP_147290719.1">
    <property type="nucleotide sequence ID" value="NZ_LPZN01000054.1"/>
</dbReference>
<reference evidence="1 2" key="1">
    <citation type="submission" date="2018-06" db="EMBL/GenBank/DDBJ databases">
        <authorList>
            <consortium name="Pathogen Informatics"/>
            <person name="Doyle S."/>
        </authorList>
    </citation>
    <scope>NUCLEOTIDE SEQUENCE [LARGE SCALE GENOMIC DNA]</scope>
    <source>
        <strain evidence="1 2">NCTC13296</strain>
    </source>
</reference>
<name>A0A379PR04_9NOCA</name>
<protein>
    <submittedName>
        <fullName evidence="1">Uncharacterized protein</fullName>
    </submittedName>
</protein>
<gene>
    <name evidence="1" type="ORF">NCTC13296_04398</name>
</gene>
<evidence type="ECO:0000313" key="2">
    <source>
        <dbReference type="Proteomes" id="UP000254569"/>
    </source>
</evidence>
<proteinExistence type="predicted"/>
<dbReference type="EMBL" id="UGVI01000002">
    <property type="protein sequence ID" value="SUF09201.1"/>
    <property type="molecule type" value="Genomic_DNA"/>
</dbReference>